<accession>A0A090Y7T8</accession>
<dbReference type="Proteomes" id="UP000029389">
    <property type="component" value="Unassembled WGS sequence"/>
</dbReference>
<dbReference type="EMBL" id="JMQC01000012">
    <property type="protein sequence ID" value="KFM94838.1"/>
    <property type="molecule type" value="Genomic_DNA"/>
</dbReference>
<comment type="caution">
    <text evidence="1">The sequence shown here is derived from an EMBL/GenBank/DDBJ whole genome shotgun (WGS) entry which is preliminary data.</text>
</comment>
<evidence type="ECO:0000313" key="1">
    <source>
        <dbReference type="EMBL" id="KFM94838.1"/>
    </source>
</evidence>
<name>A0A090Y7T8_9BACI</name>
<organism evidence="1 2">
    <name type="scientific">Bacillus clarus</name>
    <dbReference type="NCBI Taxonomy" id="2338372"/>
    <lineage>
        <taxon>Bacteria</taxon>
        <taxon>Bacillati</taxon>
        <taxon>Bacillota</taxon>
        <taxon>Bacilli</taxon>
        <taxon>Bacillales</taxon>
        <taxon>Bacillaceae</taxon>
        <taxon>Bacillus</taxon>
        <taxon>Bacillus cereus group</taxon>
    </lineage>
</organism>
<protein>
    <submittedName>
        <fullName evidence="1">Uncharacterized protein</fullName>
    </submittedName>
</protein>
<reference evidence="1 2" key="1">
    <citation type="submission" date="2014-04" db="EMBL/GenBank/DDBJ databases">
        <authorList>
            <person name="Bishop-Lilly K.A."/>
            <person name="Broomall S.M."/>
            <person name="Chain P.S."/>
            <person name="Chertkov O."/>
            <person name="Coyne S.R."/>
            <person name="Daligault H.E."/>
            <person name="Davenport K.W."/>
            <person name="Erkkila T."/>
            <person name="Frey K.G."/>
            <person name="Gibbons H.S."/>
            <person name="Gu W."/>
            <person name="Jaissle J."/>
            <person name="Johnson S.L."/>
            <person name="Koroleva G.I."/>
            <person name="Ladner J.T."/>
            <person name="Lo C.-C."/>
            <person name="Minogue T.D."/>
            <person name="Munk C."/>
            <person name="Palacios G.F."/>
            <person name="Redden C.L."/>
            <person name="Rosenzweig C.N."/>
            <person name="Scholz M.B."/>
            <person name="Teshima H."/>
            <person name="Xu Y."/>
        </authorList>
    </citation>
    <scope>NUCLEOTIDE SEQUENCE [LARGE SCALE GENOMIC DNA]</scope>
    <source>
        <strain evidence="1 2">BHP</strain>
    </source>
</reference>
<dbReference type="PATRIC" id="fig|1405.8.peg.6078"/>
<gene>
    <name evidence="1" type="ORF">DJ93_5984</name>
</gene>
<dbReference type="AlphaFoldDB" id="A0A090Y7T8"/>
<sequence>MDASHCNDEYFSIGTCGLCDKNNRYVEHGIDFFGVHVLDYCAYGYSNKKSKVDQDK</sequence>
<dbReference type="RefSeq" id="WP_181969241.1">
    <property type="nucleotide sequence ID" value="NZ_JMQC01000012.1"/>
</dbReference>
<proteinExistence type="predicted"/>
<evidence type="ECO:0000313" key="2">
    <source>
        <dbReference type="Proteomes" id="UP000029389"/>
    </source>
</evidence>